<dbReference type="PANTHER" id="PTHR12128">
    <property type="entry name" value="DIHYDRODIPICOLINATE SYNTHASE"/>
    <property type="match status" value="1"/>
</dbReference>
<dbReference type="Gene3D" id="3.20.20.70">
    <property type="entry name" value="Aldolase class I"/>
    <property type="match status" value="1"/>
</dbReference>
<feature type="binding site" evidence="5">
    <location>
        <position position="45"/>
    </location>
    <ligand>
        <name>pyruvate</name>
        <dbReference type="ChEBI" id="CHEBI:15361"/>
    </ligand>
</feature>
<organism evidence="6 7">
    <name type="scientific">Acetobacter pomorum</name>
    <dbReference type="NCBI Taxonomy" id="65959"/>
    <lineage>
        <taxon>Bacteria</taxon>
        <taxon>Pseudomonadati</taxon>
        <taxon>Pseudomonadota</taxon>
        <taxon>Alphaproteobacteria</taxon>
        <taxon>Acetobacterales</taxon>
        <taxon>Acetobacteraceae</taxon>
        <taxon>Acetobacter</taxon>
    </lineage>
</organism>
<name>A0AAN1U865_9PROT</name>
<dbReference type="SUPFAM" id="SSF51569">
    <property type="entry name" value="Aldolase"/>
    <property type="match status" value="1"/>
</dbReference>
<proteinExistence type="inferred from homology"/>
<reference evidence="6 7" key="2">
    <citation type="submission" date="2018-08" db="EMBL/GenBank/DDBJ databases">
        <title>Acetobacter oryzifermentans sp. nov., isolated from Korea traditional vinegar and reclassification of Acetobacter pasteurianus subsp. ascendens (Henneberg 1898) as Acetobacter ascendens comb. nov.</title>
        <authorList>
            <person name="Cho G.Y."/>
            <person name="Lee S.H."/>
        </authorList>
    </citation>
    <scope>NUCLEOTIDE SEQUENCE [LARGE SCALE GENOMIC DNA]</scope>
    <source>
        <strain evidence="6 7">SH</strain>
    </source>
</reference>
<dbReference type="GO" id="GO:0005829">
    <property type="term" value="C:cytosol"/>
    <property type="evidence" value="ECO:0007669"/>
    <property type="project" value="TreeGrafter"/>
</dbReference>
<feature type="active site" description="Schiff-base intermediate with substrate" evidence="4">
    <location>
        <position position="160"/>
    </location>
</feature>
<evidence type="ECO:0000313" key="7">
    <source>
        <dbReference type="Proteomes" id="UP000256572"/>
    </source>
</evidence>
<gene>
    <name evidence="6" type="ORF">CJF59_02180</name>
</gene>
<dbReference type="PIRSF" id="PIRSF001365">
    <property type="entry name" value="DHDPS"/>
    <property type="match status" value="1"/>
</dbReference>
<evidence type="ECO:0000256" key="3">
    <source>
        <dbReference type="PIRNR" id="PIRNR001365"/>
    </source>
</evidence>
<dbReference type="EMBL" id="CP023189">
    <property type="protein sequence ID" value="AXM99512.1"/>
    <property type="molecule type" value="Genomic_DNA"/>
</dbReference>
<dbReference type="Pfam" id="PF00701">
    <property type="entry name" value="DHDPS"/>
    <property type="match status" value="1"/>
</dbReference>
<dbReference type="RefSeq" id="WP_089179616.1">
    <property type="nucleotide sequence ID" value="NZ_CP023189.1"/>
</dbReference>
<evidence type="ECO:0000256" key="1">
    <source>
        <dbReference type="ARBA" id="ARBA00007592"/>
    </source>
</evidence>
<dbReference type="SMART" id="SM01130">
    <property type="entry name" value="DHDPS"/>
    <property type="match status" value="1"/>
</dbReference>
<dbReference type="InterPro" id="IPR002220">
    <property type="entry name" value="DapA-like"/>
</dbReference>
<dbReference type="CDD" id="cd00408">
    <property type="entry name" value="DHDPS-like"/>
    <property type="match status" value="1"/>
</dbReference>
<reference evidence="6 7" key="1">
    <citation type="submission" date="2017-09" db="EMBL/GenBank/DDBJ databases">
        <authorList>
            <person name="Kim K.H."/>
            <person name="Chun B.H."/>
            <person name="Han G.S."/>
            <person name="Hyun S.G."/>
            <person name="Jeon C.O."/>
        </authorList>
    </citation>
    <scope>NUCLEOTIDE SEQUENCE [LARGE SCALE GENOMIC DNA]</scope>
    <source>
        <strain evidence="6 7">SH</strain>
    </source>
</reference>
<evidence type="ECO:0000313" key="6">
    <source>
        <dbReference type="EMBL" id="AXM99512.1"/>
    </source>
</evidence>
<keyword evidence="2 3" id="KW-0456">Lyase</keyword>
<dbReference type="PRINTS" id="PR00146">
    <property type="entry name" value="DHPICSNTHASE"/>
</dbReference>
<protein>
    <submittedName>
        <fullName evidence="6">Dihydrodipicolinate synthase family protein</fullName>
    </submittedName>
</protein>
<dbReference type="Proteomes" id="UP000256572">
    <property type="component" value="Chromosome"/>
</dbReference>
<dbReference type="PANTHER" id="PTHR12128:SF66">
    <property type="entry name" value="4-HYDROXY-2-OXOGLUTARATE ALDOLASE, MITOCHONDRIAL"/>
    <property type="match status" value="1"/>
</dbReference>
<evidence type="ECO:0000256" key="4">
    <source>
        <dbReference type="PIRSR" id="PIRSR001365-1"/>
    </source>
</evidence>
<feature type="active site" description="Proton donor/acceptor" evidence="4">
    <location>
        <position position="132"/>
    </location>
</feature>
<dbReference type="AlphaFoldDB" id="A0AAN1U865"/>
<sequence>MKFTGVSAFPITPMNEKGVDQTGFERLITRLVDAGVDSIGVQGSTGNYPYLTRDERVRFARVAVDAAQGTPVVASIGAFRTRDVLSLSDGLQNAGVSALLLPVVAYHGLREEEVFTLYKTVSENVSVPVILYDSPGISRFEFSDDLYARICVLPRIGSVKIPSGWPTRQKAQERLQRLIKVLPATTVVGVSGDETAAAALRAGAKIWYSEWGGIFPRKAKELAEAALTGDDQKVAVVSQKFEPFWEMSRKYGGSLRPICAVAFELGLTDRHNLPLPMLEISDLDRGILEKAISVHGMD</sequence>
<comment type="similarity">
    <text evidence="1 3">Belongs to the DapA family.</text>
</comment>
<dbReference type="InterPro" id="IPR013785">
    <property type="entry name" value="Aldolase_TIM"/>
</dbReference>
<dbReference type="GO" id="GO:0008840">
    <property type="term" value="F:4-hydroxy-tetrahydrodipicolinate synthase activity"/>
    <property type="evidence" value="ECO:0007669"/>
    <property type="project" value="TreeGrafter"/>
</dbReference>
<accession>A0AAN1U865</accession>
<evidence type="ECO:0000256" key="5">
    <source>
        <dbReference type="PIRSR" id="PIRSR001365-2"/>
    </source>
</evidence>
<evidence type="ECO:0000256" key="2">
    <source>
        <dbReference type="ARBA" id="ARBA00023239"/>
    </source>
</evidence>